<dbReference type="PANTHER" id="PTHR36223">
    <property type="entry name" value="BETA-LACTAMASE-TYPE TRANSPEPTIDASE FOLD DOMAIN CONTAINING PROTEIN"/>
    <property type="match status" value="1"/>
</dbReference>
<dbReference type="AlphaFoldDB" id="A0A8H3GCH3"/>
<feature type="region of interest" description="Disordered" evidence="1">
    <location>
        <begin position="229"/>
        <end position="354"/>
    </location>
</feature>
<evidence type="ECO:0000256" key="1">
    <source>
        <dbReference type="SAM" id="MobiDB-lite"/>
    </source>
</evidence>
<gene>
    <name evidence="2" type="ORF">RDB_LOCUS39336</name>
</gene>
<dbReference type="EMBL" id="CAJMXA010000802">
    <property type="protein sequence ID" value="CAE6443496.1"/>
    <property type="molecule type" value="Genomic_DNA"/>
</dbReference>
<feature type="compositionally biased region" description="Low complexity" evidence="1">
    <location>
        <begin position="260"/>
        <end position="290"/>
    </location>
</feature>
<protein>
    <submittedName>
        <fullName evidence="2">Uncharacterized protein</fullName>
    </submittedName>
</protein>
<feature type="region of interest" description="Disordered" evidence="1">
    <location>
        <begin position="106"/>
        <end position="133"/>
    </location>
</feature>
<comment type="caution">
    <text evidence="2">The sequence shown here is derived from an EMBL/GenBank/DDBJ whole genome shotgun (WGS) entry which is preliminary data.</text>
</comment>
<name>A0A8H3GCH3_9AGAM</name>
<proteinExistence type="predicted"/>
<sequence>MIQGMISAWITTEYGVTLPEFNAQHTEGRVDCWIPSLQGSNFCINWHSLNPSSFGLRGDIWLDGVSVGGGLLLPNESRGIKMTGHAAGNNAERPYHFGKQQLTGKLPDLPTFGQGTDLPRSLDDEDISSPDDPRLSELNTIRLVLDWVYVTEERIGHTPVAPPTNLGPIHEKAAKKAHGDAAGLGAVRPSVARQWYTTQSIGMKKTVLVFHYAPEDWLMAKKIISAPVNLKLRPPPPGLSSRPPKHEEKKRSDRIDWFGSSSGASSSSSGSSRLLTTPSTSTNLPSNLLTMRKRARQSETPELRIYNGDESDDDIVEINPSPKRPKNVKYEQFEPPAGSFVNGEVIDLTGDDSD</sequence>
<reference evidence="2" key="1">
    <citation type="submission" date="2021-01" db="EMBL/GenBank/DDBJ databases">
        <authorList>
            <person name="Kaushik A."/>
        </authorList>
    </citation>
    <scope>NUCLEOTIDE SEQUENCE</scope>
    <source>
        <strain evidence="2">AG6-10EEA</strain>
    </source>
</reference>
<dbReference type="Proteomes" id="UP000663853">
    <property type="component" value="Unassembled WGS sequence"/>
</dbReference>
<dbReference type="PANTHER" id="PTHR36223:SF1">
    <property type="entry name" value="TRANSCRIPTION ELONGATION FACTOR EAF N-TERMINAL DOMAIN-CONTAINING PROTEIN"/>
    <property type="match status" value="1"/>
</dbReference>
<organism evidence="2 3">
    <name type="scientific">Rhizoctonia solani</name>
    <dbReference type="NCBI Taxonomy" id="456999"/>
    <lineage>
        <taxon>Eukaryota</taxon>
        <taxon>Fungi</taxon>
        <taxon>Dikarya</taxon>
        <taxon>Basidiomycota</taxon>
        <taxon>Agaricomycotina</taxon>
        <taxon>Agaricomycetes</taxon>
        <taxon>Cantharellales</taxon>
        <taxon>Ceratobasidiaceae</taxon>
        <taxon>Rhizoctonia</taxon>
    </lineage>
</organism>
<feature type="compositionally biased region" description="Basic and acidic residues" evidence="1">
    <location>
        <begin position="244"/>
        <end position="256"/>
    </location>
</feature>
<evidence type="ECO:0000313" key="3">
    <source>
        <dbReference type="Proteomes" id="UP000663853"/>
    </source>
</evidence>
<accession>A0A8H3GCH3</accession>
<evidence type="ECO:0000313" key="2">
    <source>
        <dbReference type="EMBL" id="CAE6443496.1"/>
    </source>
</evidence>